<gene>
    <name evidence="2" type="ORF">VMF7928_00923</name>
</gene>
<feature type="signal peptide" evidence="1">
    <location>
        <begin position="1"/>
        <end position="22"/>
    </location>
</feature>
<organism evidence="2 3">
    <name type="scientific">Vibrio marisflavi CECT 7928</name>
    <dbReference type="NCBI Taxonomy" id="634439"/>
    <lineage>
        <taxon>Bacteria</taxon>
        <taxon>Pseudomonadati</taxon>
        <taxon>Pseudomonadota</taxon>
        <taxon>Gammaproteobacteria</taxon>
        <taxon>Vibrionales</taxon>
        <taxon>Vibrionaceae</taxon>
        <taxon>Vibrio</taxon>
    </lineage>
</organism>
<feature type="chain" id="PRO_5045946872" description="Autoinducer 2-binding periplasmic protein LuxP" evidence="1">
    <location>
        <begin position="23"/>
        <end position="337"/>
    </location>
</feature>
<dbReference type="EMBL" id="CAKLDM010000001">
    <property type="protein sequence ID" value="CAH0537087.1"/>
    <property type="molecule type" value="Genomic_DNA"/>
</dbReference>
<sequence length="337" mass="38319">MITRRLCVIACCFFVVIPSVMAESNPFRVLHVMSYHKTWKWNIEQFQGFKDGIGDIEVEYQIIELDTKRDSSQKSIQEKVAQTHQVIETWKPNLLYINDDNAQKYVSHALVNSDLPVVFSGVNRDPSEYDFLGSSNVTGVLEHEHFVPTVNLVQSLSPNISKIAVIVDSDPTWKGVMTRMRANSKHLRNIEVTEWILVKTFDEYKQVIERLQTQVDSIALLGIFNLKNQNGKDVPYEEVLKWTVKNSQLPDFSFWESRVNSGTLAAVAVSGYDQGYIAGQMAKKILVENIKPSEIDIRPSYKGVPMISLPRAKALGLNPNVQVLLNNTIKRSYTWGQ</sequence>
<dbReference type="Proteomes" id="UP000838748">
    <property type="component" value="Unassembled WGS sequence"/>
</dbReference>
<evidence type="ECO:0000313" key="3">
    <source>
        <dbReference type="Proteomes" id="UP000838748"/>
    </source>
</evidence>
<accession>A0ABM9A1Y0</accession>
<protein>
    <recommendedName>
        <fullName evidence="4">Autoinducer 2-binding periplasmic protein LuxP</fullName>
    </recommendedName>
</protein>
<dbReference type="InterPro" id="IPR007487">
    <property type="entry name" value="ABC_transpt-TYRBP-like"/>
</dbReference>
<name>A0ABM9A1Y0_9VIBR</name>
<evidence type="ECO:0000256" key="1">
    <source>
        <dbReference type="SAM" id="SignalP"/>
    </source>
</evidence>
<keyword evidence="1" id="KW-0732">Signal</keyword>
<proteinExistence type="predicted"/>
<dbReference type="PANTHER" id="PTHR35271">
    <property type="entry name" value="ABC TRANSPORTER, SUBSTRATE-BINDING LIPOPROTEIN-RELATED"/>
    <property type="match status" value="1"/>
</dbReference>
<dbReference type="Pfam" id="PF04392">
    <property type="entry name" value="ABC_sub_bind"/>
    <property type="match status" value="1"/>
</dbReference>
<keyword evidence="3" id="KW-1185">Reference proteome</keyword>
<dbReference type="Gene3D" id="3.40.50.2300">
    <property type="match status" value="2"/>
</dbReference>
<evidence type="ECO:0000313" key="2">
    <source>
        <dbReference type="EMBL" id="CAH0537087.1"/>
    </source>
</evidence>
<dbReference type="PANTHER" id="PTHR35271:SF1">
    <property type="entry name" value="ABC TRANSPORTER, SUBSTRATE-BINDING LIPOPROTEIN"/>
    <property type="match status" value="1"/>
</dbReference>
<reference evidence="2" key="1">
    <citation type="submission" date="2021-11" db="EMBL/GenBank/DDBJ databases">
        <authorList>
            <person name="Rodrigo-Torres L."/>
            <person name="Arahal R. D."/>
            <person name="Lucena T."/>
        </authorList>
    </citation>
    <scope>NUCLEOTIDE SEQUENCE</scope>
    <source>
        <strain evidence="2">CECT 7928</strain>
    </source>
</reference>
<comment type="caution">
    <text evidence="2">The sequence shown here is derived from an EMBL/GenBank/DDBJ whole genome shotgun (WGS) entry which is preliminary data.</text>
</comment>
<evidence type="ECO:0008006" key="4">
    <source>
        <dbReference type="Google" id="ProtNLM"/>
    </source>
</evidence>